<dbReference type="Proteomes" id="UP000184932">
    <property type="component" value="Unassembled WGS sequence"/>
</dbReference>
<evidence type="ECO:0000313" key="2">
    <source>
        <dbReference type="Proteomes" id="UP000184932"/>
    </source>
</evidence>
<dbReference type="EMBL" id="FSRL01000001">
    <property type="protein sequence ID" value="SIO13822.1"/>
    <property type="molecule type" value="Genomic_DNA"/>
</dbReference>
<gene>
    <name evidence="1" type="ORF">SAMN05444002_3004</name>
</gene>
<organism evidence="1 2">
    <name type="scientific">Vannielia litorea</name>
    <dbReference type="NCBI Taxonomy" id="1217970"/>
    <lineage>
        <taxon>Bacteria</taxon>
        <taxon>Pseudomonadati</taxon>
        <taxon>Pseudomonadota</taxon>
        <taxon>Alphaproteobacteria</taxon>
        <taxon>Rhodobacterales</taxon>
        <taxon>Paracoccaceae</taxon>
        <taxon>Vannielia</taxon>
    </lineage>
</organism>
<dbReference type="AlphaFoldDB" id="A0A1N6H299"/>
<reference evidence="2" key="1">
    <citation type="submission" date="2016-11" db="EMBL/GenBank/DDBJ databases">
        <authorList>
            <person name="Varghese N."/>
            <person name="Submissions S."/>
        </authorList>
    </citation>
    <scope>NUCLEOTIDE SEQUENCE [LARGE SCALE GENOMIC DNA]</scope>
    <source>
        <strain evidence="2">DSM 29440</strain>
    </source>
</reference>
<dbReference type="OrthoDB" id="7859238at2"/>
<dbReference type="RefSeq" id="WP_074256957.1">
    <property type="nucleotide sequence ID" value="NZ_FSRL01000001.1"/>
</dbReference>
<accession>A0A1N6H299</accession>
<protein>
    <submittedName>
        <fullName evidence="1">Uncharacterized protein</fullName>
    </submittedName>
</protein>
<name>A0A1N6H299_9RHOB</name>
<proteinExistence type="predicted"/>
<evidence type="ECO:0000313" key="1">
    <source>
        <dbReference type="EMBL" id="SIO13822.1"/>
    </source>
</evidence>
<keyword evidence="2" id="KW-1185">Reference proteome</keyword>
<sequence>MDELPGHFCPGCGVERKAFLRYPWHFCNDCRALACDGAGRRIDCFNTDWGGGFCWRYVDETEEALRTCRGVIALIKGRPAYLHEARFGGVVAEPLGSMSNPRPEGVCKITGTEPVAPPKR</sequence>
<dbReference type="STRING" id="1217970.SAMN05444002_3004"/>